<dbReference type="InterPro" id="IPR002933">
    <property type="entry name" value="Peptidase_M20"/>
</dbReference>
<dbReference type="Gene3D" id="3.40.630.10">
    <property type="entry name" value="Zn peptidases"/>
    <property type="match status" value="1"/>
</dbReference>
<organism evidence="1 2">
    <name type="scientific">Candidatus Sysuiplasma superficiale</name>
    <dbReference type="NCBI Taxonomy" id="2823368"/>
    <lineage>
        <taxon>Archaea</taxon>
        <taxon>Methanobacteriati</taxon>
        <taxon>Thermoplasmatota</taxon>
        <taxon>Thermoplasmata</taxon>
        <taxon>Candidatus Sysuiplasmatales</taxon>
        <taxon>Candidatus Sysuiplasmataceae</taxon>
        <taxon>Candidatus Sysuiplasma</taxon>
    </lineage>
</organism>
<dbReference type="InterPro" id="IPR050072">
    <property type="entry name" value="Peptidase_M20A"/>
</dbReference>
<dbReference type="AlphaFoldDB" id="A0A8J7YVW0"/>
<sequence length="167" mass="17846">MSSNSKLSGYVSSLEGEMIDAMKRMISIPAISPESGGEGEYDRGEFLVSLLKENGITRVSRFDAPDRKAKHGIRPNIVASLGNGKGPSLWVISHMDTVPVGDRNLWKHDPFTAVVREGKIFGRGAEDNGQSLIASIYAAKAVIDAGLSPDVKISFVSDEELGSAKGI</sequence>
<protein>
    <submittedName>
        <fullName evidence="1">M20/M25/M40 family metallo-hydrolase</fullName>
    </submittedName>
</protein>
<dbReference type="GO" id="GO:0016787">
    <property type="term" value="F:hydrolase activity"/>
    <property type="evidence" value="ECO:0007669"/>
    <property type="project" value="InterPro"/>
</dbReference>
<dbReference type="SUPFAM" id="SSF53187">
    <property type="entry name" value="Zn-dependent exopeptidases"/>
    <property type="match status" value="1"/>
</dbReference>
<evidence type="ECO:0000313" key="2">
    <source>
        <dbReference type="Proteomes" id="UP000750197"/>
    </source>
</evidence>
<dbReference type="PANTHER" id="PTHR43808:SF32">
    <property type="entry name" value="ARGE_DAPE-RELATED DEACYLASE"/>
    <property type="match status" value="1"/>
</dbReference>
<accession>A0A8J7YVW0</accession>
<reference evidence="1" key="1">
    <citation type="submission" date="2021-05" db="EMBL/GenBank/DDBJ databases">
        <title>Genomic insights into ecological role and evolution of a novel Thermoplasmata order Candidatus Sysuiplasmatales.</title>
        <authorList>
            <person name="Yuan Y."/>
        </authorList>
    </citation>
    <scope>NUCLEOTIDE SEQUENCE</scope>
    <source>
        <strain evidence="1">TUT19-bin139</strain>
    </source>
</reference>
<gene>
    <name evidence="1" type="ORF">KIY12_01385</name>
</gene>
<comment type="caution">
    <text evidence="1">The sequence shown here is derived from an EMBL/GenBank/DDBJ whole genome shotgun (WGS) entry which is preliminary data.</text>
</comment>
<dbReference type="Proteomes" id="UP000750197">
    <property type="component" value="Unassembled WGS sequence"/>
</dbReference>
<evidence type="ECO:0000313" key="1">
    <source>
        <dbReference type="EMBL" id="MBX8643371.1"/>
    </source>
</evidence>
<dbReference type="Pfam" id="PF01546">
    <property type="entry name" value="Peptidase_M20"/>
    <property type="match status" value="1"/>
</dbReference>
<proteinExistence type="predicted"/>
<name>A0A8J7YVW0_9ARCH</name>
<feature type="non-terminal residue" evidence="1">
    <location>
        <position position="167"/>
    </location>
</feature>
<dbReference type="EMBL" id="JAHEAC010000005">
    <property type="protein sequence ID" value="MBX8643371.1"/>
    <property type="molecule type" value="Genomic_DNA"/>
</dbReference>
<dbReference type="PANTHER" id="PTHR43808">
    <property type="entry name" value="ACETYLORNITHINE DEACETYLASE"/>
    <property type="match status" value="1"/>
</dbReference>